<dbReference type="RefSeq" id="WP_187761966.1">
    <property type="nucleotide sequence ID" value="NZ_CP061038.1"/>
</dbReference>
<evidence type="ECO:0000313" key="4">
    <source>
        <dbReference type="Proteomes" id="UP000516148"/>
    </source>
</evidence>
<dbReference type="EMBL" id="CP061038">
    <property type="protein sequence ID" value="QNQ09655.1"/>
    <property type="molecule type" value="Genomic_DNA"/>
</dbReference>
<proteinExistence type="predicted"/>
<gene>
    <name evidence="3" type="ORF">H3Z74_24045</name>
</gene>
<keyword evidence="1" id="KW-0863">Zinc-finger</keyword>
<dbReference type="GO" id="GO:0008270">
    <property type="term" value="F:zinc ion binding"/>
    <property type="evidence" value="ECO:0007669"/>
    <property type="project" value="UniProtKB-KW"/>
</dbReference>
<organism evidence="3 4">
    <name type="scientific">Sphingomonas alpina</name>
    <dbReference type="NCBI Taxonomy" id="653931"/>
    <lineage>
        <taxon>Bacteria</taxon>
        <taxon>Pseudomonadati</taxon>
        <taxon>Pseudomonadota</taxon>
        <taxon>Alphaproteobacteria</taxon>
        <taxon>Sphingomonadales</taxon>
        <taxon>Sphingomonadaceae</taxon>
        <taxon>Sphingomonas</taxon>
    </lineage>
</organism>
<dbReference type="InterPro" id="IPR007527">
    <property type="entry name" value="Znf_SWIM"/>
</dbReference>
<evidence type="ECO:0000256" key="1">
    <source>
        <dbReference type="PROSITE-ProRule" id="PRU00325"/>
    </source>
</evidence>
<keyword evidence="1" id="KW-0479">Metal-binding</keyword>
<keyword evidence="4" id="KW-1185">Reference proteome</keyword>
<protein>
    <recommendedName>
        <fullName evidence="2">SWIM-type domain-containing protein</fullName>
    </recommendedName>
</protein>
<accession>A0A7H0LJ02</accession>
<dbReference type="AlphaFoldDB" id="A0A7H0LJ02"/>
<dbReference type="KEGG" id="spap:H3Z74_24045"/>
<evidence type="ECO:0000259" key="2">
    <source>
        <dbReference type="PROSITE" id="PS50966"/>
    </source>
</evidence>
<feature type="domain" description="SWIM-type" evidence="2">
    <location>
        <begin position="56"/>
        <end position="89"/>
    </location>
</feature>
<keyword evidence="1" id="KW-0862">Zinc</keyword>
<name>A0A7H0LJ02_9SPHN</name>
<sequence length="639" mass="69137">MIDAALRVGLAAFDDAALATLSNPGLVRRAHRDVEEGKLRLVSAGEGKAAVEADGQLVTLDARGPRAADCACKSVAICRHRIAAVLFLQAIEDSATGEGEVAEALSKSEDILAALDLTALERWSGKAGWRAALELVATVQQVEPAPNAISVVFADLDDPIRILRGQGFDGIVSKAVKARVKAYHAAAVLAAHRHFGATLPEPVEDETLPAEVEIDSAFLRRVAASLGEVAMLGFNLAPLPLEESLFELSVSSRADSLPRLSTMLRAIAAQLRLRRQRALAFDSDRMLELAATAFVLTRALAGIEPDRRASLAGKVRRDFAPAAPLTLVGCGGERWRTDTGARGVTAWFIEPETGRWLSTSLARGAGQDPAFAPAEAWRTQAMWQAEPLAVLAHARIALEESRLSVDDRLSAPASARAVIIARHVRPDPRWPGIVREWRDLRETWLRQTGLGLDAGDTAVACLLSPSAVGLPYFDDLTQQLVWPVRDTAGEWLALTLDHEEPVATAIGALEAHVRSGWEGMVLVRLVRAGEQLEARPITLFGADDPVDLSLWRRPYTHGRQQAGHAMRGWLERLRKSGARRFIRRQRGGTEAALAAAWRQLLDRAEIGPALAQSLDTRSPGGLPPMPTGSIIMACRRWPL</sequence>
<evidence type="ECO:0000313" key="3">
    <source>
        <dbReference type="EMBL" id="QNQ09655.1"/>
    </source>
</evidence>
<reference evidence="3 4" key="1">
    <citation type="submission" date="2020-09" db="EMBL/GenBank/DDBJ databases">
        <title>Sphingomonas sp., a new species isolated from pork steak.</title>
        <authorList>
            <person name="Heidler von Heilborn D."/>
        </authorList>
    </citation>
    <scope>NUCLEOTIDE SEQUENCE [LARGE SCALE GENOMIC DNA]</scope>
    <source>
        <strain evidence="4">S8-3T</strain>
    </source>
</reference>
<dbReference type="PROSITE" id="PS50966">
    <property type="entry name" value="ZF_SWIM"/>
    <property type="match status" value="1"/>
</dbReference>
<dbReference type="Proteomes" id="UP000516148">
    <property type="component" value="Chromosome"/>
</dbReference>